<reference evidence="11" key="1">
    <citation type="journal article" date="2017" name="Appl. Environ. Microbiol.">
        <title>Molecular characterization of an Endozoicomonas-like organism causing infection in king scallop Pecten maximus L.</title>
        <authorList>
            <person name="Cano I."/>
            <person name="van Aerle R."/>
            <person name="Ross S."/>
            <person name="Verner-Jeffreys D.W."/>
            <person name="Paley R.K."/>
            <person name="Rimmer G."/>
            <person name="Ryder D."/>
            <person name="Hooper P."/>
            <person name="Stone D."/>
            <person name="Feist S.W."/>
        </authorList>
    </citation>
    <scope>NUCLEOTIDE SEQUENCE</scope>
</reference>
<dbReference type="GO" id="GO:0006310">
    <property type="term" value="P:DNA recombination"/>
    <property type="evidence" value="ECO:0007669"/>
    <property type="project" value="UniProtKB-KW"/>
</dbReference>
<dbReference type="InterPro" id="IPR013762">
    <property type="entry name" value="Integrase-like_cat_sf"/>
</dbReference>
<evidence type="ECO:0000313" key="11">
    <source>
        <dbReference type="EMBL" id="PJE77737.1"/>
    </source>
</evidence>
<dbReference type="PANTHER" id="PTHR30349">
    <property type="entry name" value="PHAGE INTEGRASE-RELATED"/>
    <property type="match status" value="1"/>
</dbReference>
<name>A0A2H9T3H5_9ZZZZ</name>
<evidence type="ECO:0000256" key="1">
    <source>
        <dbReference type="ARBA" id="ARBA00004496"/>
    </source>
</evidence>
<feature type="domain" description="Tyr recombinase" evidence="9">
    <location>
        <begin position="157"/>
        <end position="363"/>
    </location>
</feature>
<evidence type="ECO:0000259" key="10">
    <source>
        <dbReference type="PROSITE" id="PS51900"/>
    </source>
</evidence>
<dbReference type="InterPro" id="IPR010998">
    <property type="entry name" value="Integrase_recombinase_N"/>
</dbReference>
<dbReference type="GO" id="GO:0051301">
    <property type="term" value="P:cell division"/>
    <property type="evidence" value="ECO:0007669"/>
    <property type="project" value="UniProtKB-KW"/>
</dbReference>
<dbReference type="EMBL" id="NSIT01000399">
    <property type="protein sequence ID" value="PJE77737.1"/>
    <property type="molecule type" value="Genomic_DNA"/>
</dbReference>
<evidence type="ECO:0000256" key="8">
    <source>
        <dbReference type="ARBA" id="ARBA00023306"/>
    </source>
</evidence>
<dbReference type="PROSITE" id="PS51900">
    <property type="entry name" value="CB"/>
    <property type="match status" value="1"/>
</dbReference>
<dbReference type="CDD" id="cd00397">
    <property type="entry name" value="DNA_BRE_C"/>
    <property type="match status" value="1"/>
</dbReference>
<keyword evidence="5" id="KW-0229">DNA integration</keyword>
<dbReference type="GO" id="GO:0003677">
    <property type="term" value="F:DNA binding"/>
    <property type="evidence" value="ECO:0007669"/>
    <property type="project" value="UniProtKB-KW"/>
</dbReference>
<dbReference type="SUPFAM" id="SSF56349">
    <property type="entry name" value="DNA breaking-rejoining enzymes"/>
    <property type="match status" value="1"/>
</dbReference>
<keyword evidence="7" id="KW-0233">DNA recombination</keyword>
<dbReference type="InterPro" id="IPR044068">
    <property type="entry name" value="CB"/>
</dbReference>
<keyword evidence="2" id="KW-0963">Cytoplasm</keyword>
<keyword evidence="4" id="KW-0159">Chromosome partition</keyword>
<dbReference type="InterPro" id="IPR002104">
    <property type="entry name" value="Integrase_catalytic"/>
</dbReference>
<evidence type="ECO:0000256" key="2">
    <source>
        <dbReference type="ARBA" id="ARBA00022490"/>
    </source>
</evidence>
<dbReference type="GO" id="GO:0005737">
    <property type="term" value="C:cytoplasm"/>
    <property type="evidence" value="ECO:0007669"/>
    <property type="project" value="UniProtKB-SubCell"/>
</dbReference>
<dbReference type="Gene3D" id="1.10.443.10">
    <property type="entry name" value="Intergrase catalytic core"/>
    <property type="match status" value="1"/>
</dbReference>
<evidence type="ECO:0000259" key="9">
    <source>
        <dbReference type="PROSITE" id="PS51898"/>
    </source>
</evidence>
<comment type="subcellular location">
    <subcellularLocation>
        <location evidence="1">Cytoplasm</location>
    </subcellularLocation>
</comment>
<evidence type="ECO:0000256" key="6">
    <source>
        <dbReference type="ARBA" id="ARBA00023125"/>
    </source>
</evidence>
<sequence>MIELLPLKATPAISVKEAEPENLIGAKNDQEALILFLNRAGSRSSETRRRYEREIVRFTIFLYQELNINYQEVRLKHIQSYLHFIQNLPKRWTVPGILPGRSEKIFFQQAISSGKSTDQVINVLSAFFSFLDKNRYIRGNPVLSAARSGEKIAKGTHTIRYFYEKEWSHIKDCLKNLPDHSNTEKREKSRTQYLLNLSYGLALRESELTHHSCNDICYDDESGFYFSILGKGRKRRNVPLNDALQEEILFFKKKFGLISLTGDRFPLAPKIRSSSNKVEPMSSRGLRFWWKSFMNTCADKADDKLMSDKLYSMPFHAVRHTALTHLARVMDIEDLAIFAGHDSINTTAQYYHVEAKRLSNLTKNHVL</sequence>
<dbReference type="Pfam" id="PF00589">
    <property type="entry name" value="Phage_integrase"/>
    <property type="match status" value="1"/>
</dbReference>
<organism evidence="11">
    <name type="scientific">invertebrate metagenome</name>
    <dbReference type="NCBI Taxonomy" id="1711999"/>
    <lineage>
        <taxon>unclassified sequences</taxon>
        <taxon>metagenomes</taxon>
        <taxon>organismal metagenomes</taxon>
    </lineage>
</organism>
<protein>
    <submittedName>
        <fullName evidence="11">Tyrosine recombinase XerC</fullName>
    </submittedName>
</protein>
<dbReference type="InterPro" id="IPR011010">
    <property type="entry name" value="DNA_brk_join_enz"/>
</dbReference>
<dbReference type="Gene3D" id="1.10.150.130">
    <property type="match status" value="1"/>
</dbReference>
<gene>
    <name evidence="11" type="primary">xerC_2</name>
    <name evidence="11" type="ORF">CI610_03333</name>
</gene>
<evidence type="ECO:0000256" key="7">
    <source>
        <dbReference type="ARBA" id="ARBA00023172"/>
    </source>
</evidence>
<proteinExistence type="predicted"/>
<keyword evidence="3" id="KW-0132">Cell division</keyword>
<dbReference type="AlphaFoldDB" id="A0A2H9T3H5"/>
<evidence type="ECO:0000256" key="3">
    <source>
        <dbReference type="ARBA" id="ARBA00022618"/>
    </source>
</evidence>
<dbReference type="GO" id="GO:0007059">
    <property type="term" value="P:chromosome segregation"/>
    <property type="evidence" value="ECO:0007669"/>
    <property type="project" value="UniProtKB-KW"/>
</dbReference>
<accession>A0A2H9T3H5</accession>
<dbReference type="PROSITE" id="PS51898">
    <property type="entry name" value="TYR_RECOMBINASE"/>
    <property type="match status" value="1"/>
</dbReference>
<keyword evidence="8" id="KW-0131">Cell cycle</keyword>
<evidence type="ECO:0000256" key="4">
    <source>
        <dbReference type="ARBA" id="ARBA00022829"/>
    </source>
</evidence>
<feature type="domain" description="Core-binding (CB)" evidence="10">
    <location>
        <begin position="27"/>
        <end position="132"/>
    </location>
</feature>
<dbReference type="InterPro" id="IPR050090">
    <property type="entry name" value="Tyrosine_recombinase_XerCD"/>
</dbReference>
<evidence type="ECO:0000256" key="5">
    <source>
        <dbReference type="ARBA" id="ARBA00022908"/>
    </source>
</evidence>
<dbReference type="PANTHER" id="PTHR30349:SF77">
    <property type="entry name" value="TYROSINE RECOMBINASE XERC"/>
    <property type="match status" value="1"/>
</dbReference>
<keyword evidence="6" id="KW-0238">DNA-binding</keyword>
<comment type="caution">
    <text evidence="11">The sequence shown here is derived from an EMBL/GenBank/DDBJ whole genome shotgun (WGS) entry which is preliminary data.</text>
</comment>
<dbReference type="GO" id="GO:0015074">
    <property type="term" value="P:DNA integration"/>
    <property type="evidence" value="ECO:0007669"/>
    <property type="project" value="UniProtKB-KW"/>
</dbReference>